<proteinExistence type="predicted"/>
<sequence>MDSSEAQITEDFSKSTSTYFSERSEYDNVNVLLTFWKENDLNPDKEIDALQRLFEQSYNFRVTRFPIPNEGAQPRLNREVAYFVSEHADHERTLIIIYYAGHCFKGLKEEARWAAPTSTPLKKLKDPQHMGFMKKPSGFLVFRASLTDDLTGRQIADWLKTAPPESVTAVNIEAVVLKARRLQSQLDCKAFPPGSLLGKLSVAAQQGILRELQGLNTVMSHTTDLAQNPLMEADEHSIINAYQSIERRISAVCDAVEIPVLLDLDPKDLNMRAGDRTLLDVTGTTEAASLRDILISNQTISKKLELDFHHVQDLDSSKRLGIGRINNRQVLTEFFDYYEDPGTGEPYNETVQQLERMAQVLCHSKRPSYHILPCVGYVHDKFASKFGLVFEPPFQCCLEKGPVTLLNVFDHEPIVPLGHRIRLAHALCAALESFHRVGWVHKEIRSGNVAFMPLPPAPEHELWHATAQVGGFDVALPWLFGFEYARAEAAGTRREEDHSIDNNLYRHPDRWGRPLVDFTKAHDIYSLGVVLYEIAIWRSIKAILKVQERQRIPSDYVKAHIEKACRKKVPHQVGEVLASAIRVCIGFEQETKDMNQYQVKSFFQKMVVERLQKIVAGFTHLTSMASSSLPTPINAELQLQPVPPHSQESRHDGSIHNASAQYSDDTPETAVDARQKWNSSRTNVLRLSAVFWAFLVQGSNDAAYGTLVFIMLIVL</sequence>
<dbReference type="SUPFAM" id="SSF56112">
    <property type="entry name" value="Protein kinase-like (PK-like)"/>
    <property type="match status" value="1"/>
</dbReference>
<name>A0ABR3T4D7_9PEZI</name>
<dbReference type="InterPro" id="IPR011009">
    <property type="entry name" value="Kinase-like_dom_sf"/>
</dbReference>
<dbReference type="Proteomes" id="UP001521116">
    <property type="component" value="Unassembled WGS sequence"/>
</dbReference>
<protein>
    <recommendedName>
        <fullName evidence="4">Protein kinase domain-containing protein</fullName>
    </recommendedName>
</protein>
<comment type="caution">
    <text evidence="2">The sequence shown here is derived from an EMBL/GenBank/DDBJ whole genome shotgun (WGS) entry which is preliminary data.</text>
</comment>
<dbReference type="PANTHER" id="PTHR37542:SF3">
    <property type="entry name" value="PRION-INHIBITION AND PROPAGATION HELO DOMAIN-CONTAINING PROTEIN"/>
    <property type="match status" value="1"/>
</dbReference>
<reference evidence="2 3" key="1">
    <citation type="submission" date="2024-02" db="EMBL/GenBank/DDBJ databases">
        <title>De novo assembly and annotation of 12 fungi associated with fruit tree decline syndrome in Ontario, Canada.</title>
        <authorList>
            <person name="Sulman M."/>
            <person name="Ellouze W."/>
            <person name="Ilyukhin E."/>
        </authorList>
    </citation>
    <scope>NUCLEOTIDE SEQUENCE [LARGE SCALE GENOMIC DNA]</scope>
    <source>
        <strain evidence="2 3">M1-105</strain>
    </source>
</reference>
<evidence type="ECO:0008006" key="4">
    <source>
        <dbReference type="Google" id="ProtNLM"/>
    </source>
</evidence>
<gene>
    <name evidence="2" type="ORF">SLS56_002454</name>
</gene>
<dbReference type="EMBL" id="JAJVDC020000017">
    <property type="protein sequence ID" value="KAL1634151.1"/>
    <property type="molecule type" value="Genomic_DNA"/>
</dbReference>
<dbReference type="PANTHER" id="PTHR37542">
    <property type="entry name" value="HELO DOMAIN-CONTAINING PROTEIN-RELATED"/>
    <property type="match status" value="1"/>
</dbReference>
<evidence type="ECO:0000313" key="2">
    <source>
        <dbReference type="EMBL" id="KAL1634151.1"/>
    </source>
</evidence>
<feature type="region of interest" description="Disordered" evidence="1">
    <location>
        <begin position="642"/>
        <end position="670"/>
    </location>
</feature>
<dbReference type="Gene3D" id="1.10.510.10">
    <property type="entry name" value="Transferase(Phosphotransferase) domain 1"/>
    <property type="match status" value="1"/>
</dbReference>
<evidence type="ECO:0000313" key="3">
    <source>
        <dbReference type="Proteomes" id="UP001521116"/>
    </source>
</evidence>
<organism evidence="2 3">
    <name type="scientific">Neofusicoccum ribis</name>
    <dbReference type="NCBI Taxonomy" id="45134"/>
    <lineage>
        <taxon>Eukaryota</taxon>
        <taxon>Fungi</taxon>
        <taxon>Dikarya</taxon>
        <taxon>Ascomycota</taxon>
        <taxon>Pezizomycotina</taxon>
        <taxon>Dothideomycetes</taxon>
        <taxon>Dothideomycetes incertae sedis</taxon>
        <taxon>Botryosphaeriales</taxon>
        <taxon>Botryosphaeriaceae</taxon>
        <taxon>Neofusicoccum</taxon>
    </lineage>
</organism>
<keyword evidence="3" id="KW-1185">Reference proteome</keyword>
<evidence type="ECO:0000256" key="1">
    <source>
        <dbReference type="SAM" id="MobiDB-lite"/>
    </source>
</evidence>
<accession>A0ABR3T4D7</accession>